<keyword evidence="1" id="KW-1133">Transmembrane helix</keyword>
<comment type="caution">
    <text evidence="2">The sequence shown here is derived from an EMBL/GenBank/DDBJ whole genome shotgun (WGS) entry which is preliminary data.</text>
</comment>
<proteinExistence type="predicted"/>
<organism evidence="2 3">
    <name type="scientific">Streptomyces lasalocidi</name>
    <name type="common">Streptomyces lasaliensis</name>
    <dbReference type="NCBI Taxonomy" id="324833"/>
    <lineage>
        <taxon>Bacteria</taxon>
        <taxon>Bacillati</taxon>
        <taxon>Actinomycetota</taxon>
        <taxon>Actinomycetes</taxon>
        <taxon>Kitasatosporales</taxon>
        <taxon>Streptomycetaceae</taxon>
        <taxon>Streptomyces</taxon>
    </lineage>
</organism>
<evidence type="ECO:0000313" key="2">
    <source>
        <dbReference type="EMBL" id="TKS96141.1"/>
    </source>
</evidence>
<keyword evidence="1" id="KW-0472">Membrane</keyword>
<dbReference type="RefSeq" id="WP_137311249.1">
    <property type="nucleotide sequence ID" value="NZ_SZNQ01000003.1"/>
</dbReference>
<evidence type="ECO:0000256" key="1">
    <source>
        <dbReference type="SAM" id="Phobius"/>
    </source>
</evidence>
<dbReference type="AlphaFoldDB" id="A0A4U5W5G4"/>
<reference evidence="2 3" key="1">
    <citation type="submission" date="2019-04" db="EMBL/GenBank/DDBJ databases">
        <title>Streptomyces lasaliensis sp. nov., an Actinomycete isolated from soil which produces the polyether antibiotic lasalocid.</title>
        <authorList>
            <person name="Erwin G."/>
            <person name="Haber C."/>
        </authorList>
    </citation>
    <scope>NUCLEOTIDE SEQUENCE [LARGE SCALE GENOMIC DNA]</scope>
    <source>
        <strain evidence="2 3">X-537</strain>
    </source>
</reference>
<evidence type="ECO:0000313" key="3">
    <source>
        <dbReference type="Proteomes" id="UP000305929"/>
    </source>
</evidence>
<feature type="transmembrane region" description="Helical" evidence="1">
    <location>
        <begin position="6"/>
        <end position="26"/>
    </location>
</feature>
<feature type="transmembrane region" description="Helical" evidence="1">
    <location>
        <begin position="137"/>
        <end position="156"/>
    </location>
</feature>
<keyword evidence="1" id="KW-0812">Transmembrane</keyword>
<dbReference type="OrthoDB" id="9919364at2"/>
<dbReference type="EMBL" id="SZNQ01000003">
    <property type="protein sequence ID" value="TKS96141.1"/>
    <property type="molecule type" value="Genomic_DNA"/>
</dbReference>
<keyword evidence="3" id="KW-1185">Reference proteome</keyword>
<protein>
    <submittedName>
        <fullName evidence="2">Uncharacterized protein</fullName>
    </submittedName>
</protein>
<feature type="transmembrane region" description="Helical" evidence="1">
    <location>
        <begin position="78"/>
        <end position="100"/>
    </location>
</feature>
<sequence length="253" mass="26355">MVAITVFGIVVGALIGVGSGVLHGNISTTGVRFYGIGGSGMAGGAAGGAAGSCLLALGSYARGFGRTLTKATHHAGRFVYLLAALGGGCCALTVMCLQMSRFNSWYDHHESLIVNITLMVVFGVAAGVAAGTLLGSLIGSVTALSLLAVVLLRITAGLLSPSVRKKPEAAKMDPTGDADDPLLVRAAAALMPSHARRRWQDDFREASYDYEESRHADILRNFLLHAPAVVFWAWVALLQHRVLGVGASPGNRQ</sequence>
<gene>
    <name evidence="2" type="ORF">E4U91_35865</name>
</gene>
<name>A0A4U5W5G4_STRLS</name>
<accession>A0A4U5W5G4</accession>
<feature type="transmembrane region" description="Helical" evidence="1">
    <location>
        <begin position="112"/>
        <end position="131"/>
    </location>
</feature>
<feature type="transmembrane region" description="Helical" evidence="1">
    <location>
        <begin position="33"/>
        <end position="58"/>
    </location>
</feature>
<dbReference type="Proteomes" id="UP000305929">
    <property type="component" value="Unassembled WGS sequence"/>
</dbReference>